<accession>A0A4R5XHF2</accession>
<feature type="non-terminal residue" evidence="1">
    <location>
        <position position="164"/>
    </location>
</feature>
<keyword evidence="2" id="KW-1185">Reference proteome</keyword>
<evidence type="ECO:0000313" key="1">
    <source>
        <dbReference type="EMBL" id="TDL30232.1"/>
    </source>
</evidence>
<protein>
    <submittedName>
        <fullName evidence="1">Uncharacterized protein</fullName>
    </submittedName>
</protein>
<dbReference type="EMBL" id="ML170156">
    <property type="protein sequence ID" value="TDL30232.1"/>
    <property type="molecule type" value="Genomic_DNA"/>
</dbReference>
<organism evidence="1 2">
    <name type="scientific">Rickenella mellea</name>
    <dbReference type="NCBI Taxonomy" id="50990"/>
    <lineage>
        <taxon>Eukaryota</taxon>
        <taxon>Fungi</taxon>
        <taxon>Dikarya</taxon>
        <taxon>Basidiomycota</taxon>
        <taxon>Agaricomycotina</taxon>
        <taxon>Agaricomycetes</taxon>
        <taxon>Hymenochaetales</taxon>
        <taxon>Rickenellaceae</taxon>
        <taxon>Rickenella</taxon>
    </lineage>
</organism>
<dbReference type="VEuPathDB" id="FungiDB:BD410DRAFT_709627"/>
<dbReference type="Pfam" id="PF18759">
    <property type="entry name" value="Plavaka"/>
    <property type="match status" value="1"/>
</dbReference>
<dbReference type="Proteomes" id="UP000294933">
    <property type="component" value="Unassembled WGS sequence"/>
</dbReference>
<dbReference type="AlphaFoldDB" id="A0A4R5XHF2"/>
<dbReference type="STRING" id="50990.A0A4R5XHF2"/>
<dbReference type="OrthoDB" id="2688393at2759"/>
<sequence length="164" mass="19366">MQGHKDHIHEQWANHLGVDATNPFLPFKSEVDWRVAKWFIKDGPEMLGLSFHNIRDLYARIEKLPKRATWNECTVSLKDDPTQEHLIQYRNPIHAIQSLWGNPAHTEQLIYRPEKMWSNSSKDSRLFNEMWTGDWWWKMQDLLPEGATISPVILSTDKTQLTLF</sequence>
<proteinExistence type="predicted"/>
<evidence type="ECO:0000313" key="2">
    <source>
        <dbReference type="Proteomes" id="UP000294933"/>
    </source>
</evidence>
<dbReference type="InterPro" id="IPR041078">
    <property type="entry name" value="Plavaka"/>
</dbReference>
<name>A0A4R5XHF2_9AGAM</name>
<gene>
    <name evidence="1" type="ORF">BD410DRAFT_709627</name>
</gene>
<reference evidence="1 2" key="1">
    <citation type="submission" date="2018-06" db="EMBL/GenBank/DDBJ databases">
        <title>A transcriptomic atlas of mushroom development highlights an independent origin of complex multicellularity.</title>
        <authorList>
            <consortium name="DOE Joint Genome Institute"/>
            <person name="Krizsan K."/>
            <person name="Almasi E."/>
            <person name="Merenyi Z."/>
            <person name="Sahu N."/>
            <person name="Viragh M."/>
            <person name="Koszo T."/>
            <person name="Mondo S."/>
            <person name="Kiss B."/>
            <person name="Balint B."/>
            <person name="Kues U."/>
            <person name="Barry K."/>
            <person name="Hegedus J.C."/>
            <person name="Henrissat B."/>
            <person name="Johnson J."/>
            <person name="Lipzen A."/>
            <person name="Ohm R."/>
            <person name="Nagy I."/>
            <person name="Pangilinan J."/>
            <person name="Yan J."/>
            <person name="Xiong Y."/>
            <person name="Grigoriev I.V."/>
            <person name="Hibbett D.S."/>
            <person name="Nagy L.G."/>
        </authorList>
    </citation>
    <scope>NUCLEOTIDE SEQUENCE [LARGE SCALE GENOMIC DNA]</scope>
    <source>
        <strain evidence="1 2">SZMC22713</strain>
    </source>
</reference>